<accession>A0A023AXI2</accession>
<protein>
    <submittedName>
        <fullName evidence="1">Uncharacterized protein</fullName>
    </submittedName>
</protein>
<organism evidence="1 2">
    <name type="scientific">Gregarina niphandrodes</name>
    <name type="common">Septate eugregarine</name>
    <dbReference type="NCBI Taxonomy" id="110365"/>
    <lineage>
        <taxon>Eukaryota</taxon>
        <taxon>Sar</taxon>
        <taxon>Alveolata</taxon>
        <taxon>Apicomplexa</taxon>
        <taxon>Conoidasida</taxon>
        <taxon>Gregarinasina</taxon>
        <taxon>Eugregarinorida</taxon>
        <taxon>Gregarinidae</taxon>
        <taxon>Gregarina</taxon>
    </lineage>
</organism>
<name>A0A023AXI2_GRENI</name>
<proteinExistence type="predicted"/>
<dbReference type="Proteomes" id="UP000019763">
    <property type="component" value="Unassembled WGS sequence"/>
</dbReference>
<comment type="caution">
    <text evidence="1">The sequence shown here is derived from an EMBL/GenBank/DDBJ whole genome shotgun (WGS) entry which is preliminary data.</text>
</comment>
<dbReference type="AlphaFoldDB" id="A0A023AXI2"/>
<keyword evidence="2" id="KW-1185">Reference proteome</keyword>
<dbReference type="EMBL" id="AFNH02001393">
    <property type="protein sequence ID" value="EZG43178.1"/>
    <property type="molecule type" value="Genomic_DNA"/>
</dbReference>
<dbReference type="GeneID" id="22916137"/>
<gene>
    <name evidence="1" type="ORF">GNI_183930</name>
</gene>
<reference evidence="1" key="1">
    <citation type="submission" date="2013-12" db="EMBL/GenBank/DDBJ databases">
        <authorList>
            <person name="Omoto C.K."/>
            <person name="Sibley D."/>
            <person name="Venepally P."/>
            <person name="Hadjithomas M."/>
            <person name="Karamycheva S."/>
            <person name="Brunk B."/>
            <person name="Roos D."/>
            <person name="Caler E."/>
            <person name="Lorenzi H."/>
        </authorList>
    </citation>
    <scope>NUCLEOTIDE SEQUENCE</scope>
</reference>
<dbReference type="VEuPathDB" id="CryptoDB:GNI_183930"/>
<dbReference type="RefSeq" id="XP_011133565.1">
    <property type="nucleotide sequence ID" value="XM_011135263.1"/>
</dbReference>
<sequence>MDDAQEFMDDAQEFMDDAQEFMDDAQEFMNDAQELMDDAQEFMHGLETLALRKTILVGRPQPAEWGARLTFPTRGQSRCLAIIDTEPFLPVDAVQLKLMDLTMRPVVTKPYV</sequence>
<evidence type="ECO:0000313" key="1">
    <source>
        <dbReference type="EMBL" id="EZG43178.1"/>
    </source>
</evidence>
<evidence type="ECO:0000313" key="2">
    <source>
        <dbReference type="Proteomes" id="UP000019763"/>
    </source>
</evidence>